<dbReference type="InterPro" id="IPR025737">
    <property type="entry name" value="FApF"/>
</dbReference>
<dbReference type="AlphaFoldDB" id="A0A0D0KNZ2"/>
<dbReference type="Pfam" id="PF13557">
    <property type="entry name" value="Phenol_MetA_deg"/>
    <property type="match status" value="1"/>
</dbReference>
<protein>
    <recommendedName>
        <fullName evidence="4">Phenol degradation protein meta</fullName>
    </recommendedName>
</protein>
<evidence type="ECO:0000256" key="1">
    <source>
        <dbReference type="SAM" id="SignalP"/>
    </source>
</evidence>
<comment type="caution">
    <text evidence="2">The sequence shown here is derived from an EMBL/GenBank/DDBJ whole genome shotgun (WGS) entry which is preliminary data.</text>
</comment>
<dbReference type="EMBL" id="JXQV01000025">
    <property type="protein sequence ID" value="KIP99755.1"/>
    <property type="molecule type" value="Genomic_DNA"/>
</dbReference>
<evidence type="ECO:0000313" key="2">
    <source>
        <dbReference type="EMBL" id="KIP99755.1"/>
    </source>
</evidence>
<name>A0A0D0KNZ2_AGRTU</name>
<reference evidence="2 3" key="1">
    <citation type="submission" date="2014-12" db="EMBL/GenBank/DDBJ databases">
        <title>16Stimator: statistical estimation of ribosomal gene copy numbers from draft genome assemblies.</title>
        <authorList>
            <person name="Perisin M.A."/>
            <person name="Vetter M."/>
            <person name="Gilbert J.A."/>
            <person name="Bergelson J."/>
        </authorList>
    </citation>
    <scope>NUCLEOTIDE SEQUENCE [LARGE SCALE GENOMIC DNA]</scope>
    <source>
        <strain evidence="2 3">MEJ076</strain>
    </source>
</reference>
<sequence>MKSGAIGGRDRSQRRSISLVHILAGACVAGVSGMASSAMAAEPGAMNWGPGAPGTYFGALPPVPGIFLLNKTGYLTASEYNGPDGNRDPLFDLDQKAAVSVSRIMGVWPVDLDGWRFATQVVIPYAYNNTDFDNIPVSGEVDGFGNLGAVQIANYTFGHYHNIGGAIGYAAHTSSYKTSRQINVQNGYSTADVSVHYNYFDPTGLDFGVMAGYHRNNRNEDTDYLSGDLFATDFKLTYAVTDKLKIGGYGGFLVQIEDDKIGSTTIANRRFRGLNLGPTVMYDFGHSTVSLSYQFSVLAENAPKANAVWLSLSTPLYVPKPKI</sequence>
<organism evidence="2 3">
    <name type="scientific">Agrobacterium tumefaciens</name>
    <dbReference type="NCBI Taxonomy" id="358"/>
    <lineage>
        <taxon>Bacteria</taxon>
        <taxon>Pseudomonadati</taxon>
        <taxon>Pseudomonadota</taxon>
        <taxon>Alphaproteobacteria</taxon>
        <taxon>Hyphomicrobiales</taxon>
        <taxon>Rhizobiaceae</taxon>
        <taxon>Rhizobium/Agrobacterium group</taxon>
        <taxon>Agrobacterium</taxon>
        <taxon>Agrobacterium tumefaciens complex</taxon>
    </lineage>
</organism>
<feature type="chain" id="PRO_5002215210" description="Phenol degradation protein meta" evidence="1">
    <location>
        <begin position="41"/>
        <end position="323"/>
    </location>
</feature>
<feature type="signal peptide" evidence="1">
    <location>
        <begin position="1"/>
        <end position="40"/>
    </location>
</feature>
<evidence type="ECO:0000313" key="3">
    <source>
        <dbReference type="Proteomes" id="UP000035017"/>
    </source>
</evidence>
<accession>A0A0D0KNZ2</accession>
<dbReference type="PROSITE" id="PS51257">
    <property type="entry name" value="PROKAR_LIPOPROTEIN"/>
    <property type="match status" value="1"/>
</dbReference>
<proteinExistence type="predicted"/>
<evidence type="ECO:0008006" key="4">
    <source>
        <dbReference type="Google" id="ProtNLM"/>
    </source>
</evidence>
<keyword evidence="1" id="KW-0732">Signal</keyword>
<gene>
    <name evidence="2" type="ORF">RU07_18240</name>
</gene>
<dbReference type="Proteomes" id="UP000035017">
    <property type="component" value="Unassembled WGS sequence"/>
</dbReference>